<sequence length="194" mass="21661">MYYVFDRDCPGRWIKGARGDIPGVDWYYWRKGAVLPSQPPNPLKFTLKPCSPDVWDHSPYLPSFLNASAPIFRDDLIEALEECGVDNLDTYDVEITDPDNGAVYSNYKVVNIIGLIAAADMQKSDATIHDSGSPPLYDVDFDSLVIDPAKAGGHYFFRLAESTNALIVHEKVKQHLLAKGFTDITFYDPSKVAL</sequence>
<dbReference type="EMBL" id="CP000155">
    <property type="protein sequence ID" value="ABC32362.1"/>
    <property type="molecule type" value="Genomic_DNA"/>
</dbReference>
<dbReference type="eggNOG" id="ENOG50334ZQ">
    <property type="taxonomic scope" value="Bacteria"/>
</dbReference>
<gene>
    <name evidence="2" type="ordered locus">HCH_10020</name>
</gene>
<dbReference type="HOGENOM" id="CLU_120902_0_0_6"/>
<evidence type="ECO:0000313" key="3">
    <source>
        <dbReference type="Proteomes" id="UP000000238"/>
    </source>
</evidence>
<dbReference type="Proteomes" id="UP000000238">
    <property type="component" value="Chromosome"/>
</dbReference>
<dbReference type="InterPro" id="IPR012433">
    <property type="entry name" value="Imm11"/>
</dbReference>
<dbReference type="AlphaFoldDB" id="Q2SAG2"/>
<proteinExistence type="predicted"/>
<keyword evidence="3" id="KW-1185">Reference proteome</keyword>
<protein>
    <recommendedName>
        <fullName evidence="1">Immunity MXAN-0049 protein domain-containing protein</fullName>
    </recommendedName>
</protein>
<organism evidence="2 3">
    <name type="scientific">Hahella chejuensis (strain KCTC 2396)</name>
    <dbReference type="NCBI Taxonomy" id="349521"/>
    <lineage>
        <taxon>Bacteria</taxon>
        <taxon>Pseudomonadati</taxon>
        <taxon>Pseudomonadota</taxon>
        <taxon>Gammaproteobacteria</taxon>
        <taxon>Oceanospirillales</taxon>
        <taxon>Hahellaceae</taxon>
        <taxon>Hahella</taxon>
    </lineage>
</organism>
<evidence type="ECO:0000313" key="2">
    <source>
        <dbReference type="EMBL" id="ABC32362.1"/>
    </source>
</evidence>
<dbReference type="STRING" id="349521.HCH_10020"/>
<accession>Q2SAG2</accession>
<reference evidence="2 3" key="1">
    <citation type="journal article" date="2005" name="Nucleic Acids Res.">
        <title>Genomic blueprint of Hahella chejuensis, a marine microbe producing an algicidal agent.</title>
        <authorList>
            <person name="Jeong H."/>
            <person name="Yim J.H."/>
            <person name="Lee C."/>
            <person name="Choi S.-H."/>
            <person name="Park Y.K."/>
            <person name="Yoon S.H."/>
            <person name="Hur C.-G."/>
            <person name="Kang H.-Y."/>
            <person name="Kim D."/>
            <person name="Lee H.H."/>
            <person name="Park K.H."/>
            <person name="Park S.-H."/>
            <person name="Park H.-S."/>
            <person name="Lee H.K."/>
            <person name="Oh T.K."/>
            <person name="Kim J.F."/>
        </authorList>
    </citation>
    <scope>NUCLEOTIDE SEQUENCE [LARGE SCALE GENOMIC DNA]</scope>
    <source>
        <strain evidence="2 3">KCTC 2396</strain>
    </source>
</reference>
<name>Q2SAG2_HAHCH</name>
<dbReference type="KEGG" id="hch:HCH_10020"/>
<feature type="domain" description="Immunity MXAN-0049 protein" evidence="1">
    <location>
        <begin position="80"/>
        <end position="188"/>
    </location>
</feature>
<evidence type="ECO:0000259" key="1">
    <source>
        <dbReference type="Pfam" id="PF07791"/>
    </source>
</evidence>
<dbReference type="RefSeq" id="WP_011399421.1">
    <property type="nucleotide sequence ID" value="NC_007645.1"/>
</dbReference>
<dbReference type="Pfam" id="PF07791">
    <property type="entry name" value="Imm11"/>
    <property type="match status" value="1"/>
</dbReference>